<keyword evidence="1" id="KW-0472">Membrane</keyword>
<keyword evidence="1" id="KW-1133">Transmembrane helix</keyword>
<accession>A0A2I2L1Z3</accession>
<dbReference type="EMBL" id="FZMO01000556">
    <property type="protein sequence ID" value="SNQ51956.1"/>
    <property type="molecule type" value="Genomic_DNA"/>
</dbReference>
<sequence length="72" mass="8731">MFNYPPPKLFCHNRLIRKTLPRAFWNRLANIDWDAGIGYLFIYRIIAIVVDHIYSGSQKFWNRAYRNLISRE</sequence>
<evidence type="ECO:0000256" key="1">
    <source>
        <dbReference type="SAM" id="Phobius"/>
    </source>
</evidence>
<name>A0A2I2L1Z3_9ACTN</name>
<dbReference type="Proteomes" id="UP000234331">
    <property type="component" value="Unassembled WGS sequence"/>
</dbReference>
<dbReference type="AlphaFoldDB" id="A0A2I2L1Z3"/>
<reference evidence="2 3" key="1">
    <citation type="submission" date="2017-06" db="EMBL/GenBank/DDBJ databases">
        <authorList>
            <person name="Kim H.J."/>
            <person name="Triplett B.A."/>
        </authorList>
    </citation>
    <scope>NUCLEOTIDE SEQUENCE [LARGE SCALE GENOMIC DNA]</scope>
    <source>
        <strain evidence="2">FRACA_ARgP5</strain>
    </source>
</reference>
<protein>
    <submittedName>
        <fullName evidence="2">Uncharacterized protein</fullName>
    </submittedName>
</protein>
<gene>
    <name evidence="2" type="ORF">FRACA_880007</name>
</gene>
<keyword evidence="1" id="KW-0812">Transmembrane</keyword>
<organism evidence="2 3">
    <name type="scientific">Frankia canadensis</name>
    <dbReference type="NCBI Taxonomy" id="1836972"/>
    <lineage>
        <taxon>Bacteria</taxon>
        <taxon>Bacillati</taxon>
        <taxon>Actinomycetota</taxon>
        <taxon>Actinomycetes</taxon>
        <taxon>Frankiales</taxon>
        <taxon>Frankiaceae</taxon>
        <taxon>Frankia</taxon>
    </lineage>
</organism>
<proteinExistence type="predicted"/>
<evidence type="ECO:0000313" key="3">
    <source>
        <dbReference type="Proteomes" id="UP000234331"/>
    </source>
</evidence>
<evidence type="ECO:0000313" key="2">
    <source>
        <dbReference type="EMBL" id="SNQ51956.1"/>
    </source>
</evidence>
<feature type="transmembrane region" description="Helical" evidence="1">
    <location>
        <begin position="36"/>
        <end position="54"/>
    </location>
</feature>
<keyword evidence="3" id="KW-1185">Reference proteome</keyword>